<dbReference type="PANTHER" id="PTHR11319:SF35">
    <property type="entry name" value="OUTER MEMBRANE PROTEIN PMPC-RELATED"/>
    <property type="match status" value="1"/>
</dbReference>
<reference evidence="4" key="1">
    <citation type="journal article" date="2018" name="Nat. Microbiol.">
        <title>Leveraging single-cell genomics to expand the fungal tree of life.</title>
        <authorList>
            <person name="Ahrendt S.R."/>
            <person name="Quandt C.A."/>
            <person name="Ciobanu D."/>
            <person name="Clum A."/>
            <person name="Salamov A."/>
            <person name="Andreopoulos B."/>
            <person name="Cheng J.F."/>
            <person name="Woyke T."/>
            <person name="Pelin A."/>
            <person name="Henrissat B."/>
            <person name="Reynolds N.K."/>
            <person name="Benny G.L."/>
            <person name="Smith M.E."/>
            <person name="James T.Y."/>
            <person name="Grigoriev I.V."/>
        </authorList>
    </citation>
    <scope>NUCLEOTIDE SEQUENCE [LARGE SCALE GENOMIC DNA]</scope>
    <source>
        <strain evidence="4">CSF55</strain>
    </source>
</reference>
<dbReference type="PANTHER" id="PTHR11319">
    <property type="entry name" value="G PROTEIN-COUPLED RECEPTOR-RELATED"/>
    <property type="match status" value="1"/>
</dbReference>
<feature type="transmembrane region" description="Helical" evidence="1">
    <location>
        <begin position="451"/>
        <end position="469"/>
    </location>
</feature>
<evidence type="ECO:0000313" key="3">
    <source>
        <dbReference type="EMBL" id="RKP20497.1"/>
    </source>
</evidence>
<feature type="transmembrane region" description="Helical" evidence="1">
    <location>
        <begin position="380"/>
        <end position="404"/>
    </location>
</feature>
<dbReference type="EMBL" id="ML005055">
    <property type="protein sequence ID" value="RKP20497.1"/>
    <property type="molecule type" value="Genomic_DNA"/>
</dbReference>
<keyword evidence="1" id="KW-0472">Membrane</keyword>
<feature type="domain" description="IPT/TIG" evidence="2">
    <location>
        <begin position="53"/>
        <end position="134"/>
    </location>
</feature>
<evidence type="ECO:0000256" key="1">
    <source>
        <dbReference type="SAM" id="Phobius"/>
    </source>
</evidence>
<gene>
    <name evidence="3" type="ORF">ROZALSC1DRAFT_21340</name>
</gene>
<name>A0A4P9YLH9_ROZAC</name>
<dbReference type="Proteomes" id="UP000281549">
    <property type="component" value="Unassembled WGS sequence"/>
</dbReference>
<feature type="transmembrane region" description="Helical" evidence="1">
    <location>
        <begin position="353"/>
        <end position="374"/>
    </location>
</feature>
<dbReference type="SUPFAM" id="SSF81296">
    <property type="entry name" value="E set domains"/>
    <property type="match status" value="1"/>
</dbReference>
<organism evidence="3 4">
    <name type="scientific">Rozella allomycis (strain CSF55)</name>
    <dbReference type="NCBI Taxonomy" id="988480"/>
    <lineage>
        <taxon>Eukaryota</taxon>
        <taxon>Fungi</taxon>
        <taxon>Fungi incertae sedis</taxon>
        <taxon>Cryptomycota</taxon>
        <taxon>Cryptomycota incertae sedis</taxon>
        <taxon>Rozella</taxon>
    </lineage>
</organism>
<feature type="transmembrane region" description="Helical" evidence="1">
    <location>
        <begin position="314"/>
        <end position="332"/>
    </location>
</feature>
<dbReference type="AlphaFoldDB" id="A0A4P9YLH9"/>
<protein>
    <recommendedName>
        <fullName evidence="2">IPT/TIG domain-containing protein</fullName>
    </recommendedName>
</protein>
<proteinExistence type="predicted"/>
<dbReference type="InterPro" id="IPR002909">
    <property type="entry name" value="IPT_dom"/>
</dbReference>
<dbReference type="InterPro" id="IPR014756">
    <property type="entry name" value="Ig_E-set"/>
</dbReference>
<dbReference type="CDD" id="cd00102">
    <property type="entry name" value="IPT"/>
    <property type="match status" value="1"/>
</dbReference>
<evidence type="ECO:0000313" key="4">
    <source>
        <dbReference type="Proteomes" id="UP000281549"/>
    </source>
</evidence>
<dbReference type="InterPro" id="IPR013783">
    <property type="entry name" value="Ig-like_fold"/>
</dbReference>
<feature type="transmembrane region" description="Helical" evidence="1">
    <location>
        <begin position="229"/>
        <end position="248"/>
    </location>
</feature>
<evidence type="ECO:0000259" key="2">
    <source>
        <dbReference type="Pfam" id="PF01833"/>
    </source>
</evidence>
<keyword evidence="1" id="KW-0812">Transmembrane</keyword>
<dbReference type="Gene3D" id="2.60.40.10">
    <property type="entry name" value="Immunoglobulins"/>
    <property type="match status" value="1"/>
</dbReference>
<accession>A0A4P9YLH9</accession>
<feature type="transmembrane region" description="Helical" evidence="1">
    <location>
        <begin position="512"/>
        <end position="534"/>
    </location>
</feature>
<feature type="transmembrane region" description="Helical" evidence="1">
    <location>
        <begin position="481"/>
        <end position="500"/>
    </location>
</feature>
<feature type="transmembrane region" description="Helical" evidence="1">
    <location>
        <begin position="425"/>
        <end position="445"/>
    </location>
</feature>
<keyword evidence="1" id="KW-1133">Transmembrane helix</keyword>
<sequence length="599" mass="67054">MINLENNRLIGHIPNNFALLSDNKLFLQGNIFWCPRPNWKSVATFSCKEVNLYSITPNSGSQIGGYTVNITGNNFLSEIEIFVVFDDIKTNNILYMDNNLIQVVVPPHPSKTVAVKIASASNEFIGIDYATFTYLKECPQGTFREKEACSLCPQGAFCKGGGEKPTPLFGYKESENVPLLFYQCFTKSDCLEDNTCSDGYKGSRCHACDTSTGFALIGKKCQKCFLPKVVEYLIALVAIILFVLYLNYSVESNKSLGILLSHIQILGLFSTYPFQSNLIASTVLETVTSSVSTYDFLFPCSLALGSTFASRHGLFLYPLILILVLTIILITFKIYFPKADLKVQKMVDKTISSILRVCSIFYIVISQTTISYFVCSADVIASIACYVIGIPILVTFICFTFKYHADNPRVVARYQNIAAKYRHNAWMWPTIEMLFKLLLTFFPVLLKSDPIILGLSCVVLLYLFANLCHYANPYVYHFPSYASTVSLYSLCYILLGLVIVHIQGPNAQGSQIIVNISACLIVLSTLFIAFMSACEFLNCSYHNKSIPPGVMEFLKMRSKFLYEFITLKSDYDHGAMAKDIRNNVKISSSGIIRSITKLK</sequence>
<feature type="transmembrane region" description="Helical" evidence="1">
    <location>
        <begin position="255"/>
        <end position="274"/>
    </location>
</feature>
<dbReference type="Pfam" id="PF01833">
    <property type="entry name" value="TIG"/>
    <property type="match status" value="1"/>
</dbReference>